<gene>
    <name evidence="2" type="ORF">ACETWP_10940</name>
</gene>
<organism evidence="2 3">
    <name type="scientific">Arthrobacter halodurans</name>
    <dbReference type="NCBI Taxonomy" id="516699"/>
    <lineage>
        <taxon>Bacteria</taxon>
        <taxon>Bacillati</taxon>
        <taxon>Actinomycetota</taxon>
        <taxon>Actinomycetes</taxon>
        <taxon>Micrococcales</taxon>
        <taxon>Micrococcaceae</taxon>
        <taxon>Arthrobacter</taxon>
    </lineage>
</organism>
<comment type="caution">
    <text evidence="2">The sequence shown here is derived from an EMBL/GenBank/DDBJ whole genome shotgun (WGS) entry which is preliminary data.</text>
</comment>
<dbReference type="RefSeq" id="WP_373972279.1">
    <property type="nucleotide sequence ID" value="NZ_JBHDLJ010000008.1"/>
</dbReference>
<name>A0ABV4UQY0_9MICC</name>
<feature type="transmembrane region" description="Helical" evidence="1">
    <location>
        <begin position="49"/>
        <end position="66"/>
    </location>
</feature>
<feature type="transmembrane region" description="Helical" evidence="1">
    <location>
        <begin position="319"/>
        <end position="337"/>
    </location>
</feature>
<dbReference type="SUPFAM" id="SSF103473">
    <property type="entry name" value="MFS general substrate transporter"/>
    <property type="match status" value="1"/>
</dbReference>
<evidence type="ECO:0000313" key="2">
    <source>
        <dbReference type="EMBL" id="MFB0835105.1"/>
    </source>
</evidence>
<dbReference type="PANTHER" id="PTHR23542">
    <property type="match status" value="1"/>
</dbReference>
<feature type="transmembrane region" description="Helical" evidence="1">
    <location>
        <begin position="407"/>
        <end position="427"/>
    </location>
</feature>
<feature type="transmembrane region" description="Helical" evidence="1">
    <location>
        <begin position="253"/>
        <end position="274"/>
    </location>
</feature>
<keyword evidence="3" id="KW-1185">Reference proteome</keyword>
<keyword evidence="1" id="KW-1133">Transmembrane helix</keyword>
<dbReference type="PANTHER" id="PTHR23542:SF1">
    <property type="entry name" value="MAJOR FACILITATOR SUPERFAMILY (MFS) PROFILE DOMAIN-CONTAINING PROTEIN"/>
    <property type="match status" value="1"/>
</dbReference>
<feature type="transmembrane region" description="Helical" evidence="1">
    <location>
        <begin position="343"/>
        <end position="361"/>
    </location>
</feature>
<reference evidence="2 3" key="1">
    <citation type="submission" date="2024-09" db="EMBL/GenBank/DDBJ databases">
        <authorList>
            <person name="Salinas-Garcia M.A."/>
            <person name="Prieme A."/>
        </authorList>
    </citation>
    <scope>NUCLEOTIDE SEQUENCE [LARGE SCALE GENOMIC DNA]</scope>
    <source>
        <strain evidence="2 3">DSM 21081</strain>
    </source>
</reference>
<proteinExistence type="predicted"/>
<feature type="transmembrane region" description="Helical" evidence="1">
    <location>
        <begin position="381"/>
        <end position="401"/>
    </location>
</feature>
<feature type="transmembrane region" description="Helical" evidence="1">
    <location>
        <begin position="294"/>
        <end position="312"/>
    </location>
</feature>
<accession>A0ABV4UQY0</accession>
<dbReference type="EMBL" id="JBHDLJ010000008">
    <property type="protein sequence ID" value="MFB0835105.1"/>
    <property type="molecule type" value="Genomic_DNA"/>
</dbReference>
<protein>
    <submittedName>
        <fullName evidence="2">MFS transporter</fullName>
    </submittedName>
</protein>
<feature type="transmembrane region" description="Helical" evidence="1">
    <location>
        <begin position="168"/>
        <end position="187"/>
    </location>
</feature>
<dbReference type="InterPro" id="IPR011701">
    <property type="entry name" value="MFS"/>
</dbReference>
<feature type="transmembrane region" description="Helical" evidence="1">
    <location>
        <begin position="102"/>
        <end position="126"/>
    </location>
</feature>
<feature type="transmembrane region" description="Helical" evidence="1">
    <location>
        <begin position="138"/>
        <end position="162"/>
    </location>
</feature>
<sequence length="438" mass="44575">MNFARYAQLLRRPGVAPLLAVGMAARLPHSAAGILLTLHVVRTLGLDWTAAGTAAAVMTVGIALGAPWRGRRIDTVGLRRALVPSVVAEAAVWSAVPHVPYHWLLPLAFLGGVFALPVFSVVRQALGVMTAGETRRSAFALDAIATELVFMTGPALAAIVAIGAGTPAGLTAVGLVGAASGLVLMWLNPPTRSGQPGAVAESDAKEERRGAEAAVVASAPAHLAEAEAGLLDAGGKETRARVARRGRTFRRRFGWVGAGVVAVFIASAGAGLLLSGSEVAMIAVLERIGAVGELGIVFAFWCGASVVGGLVYGSMRRRVSPLALLLGMSVLTVPMFWADGTWALALLAIPPGLLCAPLLSAASERLADLVPEERRGEAMGWYGSALTGGTALGSPLVGLVIDAGSPGGGFVVVGVAGAALCLVALAAQGVRRRRAALV</sequence>
<keyword evidence="1" id="KW-0472">Membrane</keyword>
<evidence type="ECO:0000256" key="1">
    <source>
        <dbReference type="SAM" id="Phobius"/>
    </source>
</evidence>
<keyword evidence="1" id="KW-0812">Transmembrane</keyword>
<dbReference type="Proteomes" id="UP001575652">
    <property type="component" value="Unassembled WGS sequence"/>
</dbReference>
<dbReference type="Gene3D" id="1.20.1250.20">
    <property type="entry name" value="MFS general substrate transporter like domains"/>
    <property type="match status" value="1"/>
</dbReference>
<evidence type="ECO:0000313" key="3">
    <source>
        <dbReference type="Proteomes" id="UP001575652"/>
    </source>
</evidence>
<dbReference type="Pfam" id="PF07690">
    <property type="entry name" value="MFS_1"/>
    <property type="match status" value="1"/>
</dbReference>
<dbReference type="InterPro" id="IPR036259">
    <property type="entry name" value="MFS_trans_sf"/>
</dbReference>